<reference evidence="1 2" key="1">
    <citation type="submission" date="2019-01" db="EMBL/GenBank/DDBJ databases">
        <title>Spirosoma flava sp. nov., a propanil-degrading bacterium isolated from herbicide-contaminated soil.</title>
        <authorList>
            <person name="Zhang L."/>
            <person name="Jiang J.-D."/>
        </authorList>
    </citation>
    <scope>NUCLEOTIDE SEQUENCE [LARGE SCALE GENOMIC DNA]</scope>
    <source>
        <strain evidence="1 2">TY50</strain>
    </source>
</reference>
<evidence type="ECO:0000313" key="1">
    <source>
        <dbReference type="EMBL" id="RYC66676.1"/>
    </source>
</evidence>
<name>A0A4Q2UCZ6_9BACT</name>
<organism evidence="1 2">
    <name type="scientific">Spirosoma sordidisoli</name>
    <dbReference type="NCBI Taxonomy" id="2502893"/>
    <lineage>
        <taxon>Bacteria</taxon>
        <taxon>Pseudomonadati</taxon>
        <taxon>Bacteroidota</taxon>
        <taxon>Cytophagia</taxon>
        <taxon>Cytophagales</taxon>
        <taxon>Cytophagaceae</taxon>
        <taxon>Spirosoma</taxon>
    </lineage>
</organism>
<keyword evidence="2" id="KW-1185">Reference proteome</keyword>
<sequence length="242" mass="28368">MKSRQKSIREAEERDEKRAAKRAKRAAALAIDRADPTATEFIRLLVVTEGVNTEVSYFRQFQMPNVQVRTVGTGYNTLSLVRRAEQIRDEERLKGSEYDQVWCVFDRDDFDAEDFNEAVRLAQHLFGDGRVAYSNQSFEYWLLLHFLDHQGGAMHRQQYDARLNECLAPYGVQYEGRKSKRINTNFFDLMLAIDPQTRRRRIDQAITRAERVFDQYDHRSPAIEESSTTVFRVVKEIMGDRE</sequence>
<proteinExistence type="predicted"/>
<gene>
    <name evidence="1" type="ORF">EQG79_27960</name>
</gene>
<protein>
    <submittedName>
        <fullName evidence="1">RloB domain-containing protein</fullName>
    </submittedName>
</protein>
<dbReference type="Pfam" id="PF13707">
    <property type="entry name" value="RloB"/>
    <property type="match status" value="1"/>
</dbReference>
<dbReference type="RefSeq" id="WP_129606076.1">
    <property type="nucleotide sequence ID" value="NZ_SBLB01000012.1"/>
</dbReference>
<dbReference type="Proteomes" id="UP000290407">
    <property type="component" value="Unassembled WGS sequence"/>
</dbReference>
<dbReference type="AlphaFoldDB" id="A0A4Q2UCZ6"/>
<accession>A0A4Q2UCZ6</accession>
<evidence type="ECO:0000313" key="2">
    <source>
        <dbReference type="Proteomes" id="UP000290407"/>
    </source>
</evidence>
<dbReference type="EMBL" id="SBLB01000012">
    <property type="protein sequence ID" value="RYC66676.1"/>
    <property type="molecule type" value="Genomic_DNA"/>
</dbReference>
<dbReference type="InterPro" id="IPR025591">
    <property type="entry name" value="RloB"/>
</dbReference>
<comment type="caution">
    <text evidence="1">The sequence shown here is derived from an EMBL/GenBank/DDBJ whole genome shotgun (WGS) entry which is preliminary data.</text>
</comment>